<dbReference type="EMBL" id="BOQT01000006">
    <property type="protein sequence ID" value="GIN20892.1"/>
    <property type="molecule type" value="Genomic_DNA"/>
</dbReference>
<sequence>MYIAICHFSTPFPIFLSFLTAIDCIHNLTIYRNSCKHDKEKVMFDSGKKDAFQMGHYVKIRTLFNQV</sequence>
<protein>
    <submittedName>
        <fullName evidence="1">Uncharacterized protein</fullName>
    </submittedName>
</protein>
<keyword evidence="2" id="KW-1185">Reference proteome</keyword>
<accession>A0ABQ4K584</accession>
<organism evidence="1 2">
    <name type="scientific">Siminovitchia fordii</name>
    <dbReference type="NCBI Taxonomy" id="254759"/>
    <lineage>
        <taxon>Bacteria</taxon>
        <taxon>Bacillati</taxon>
        <taxon>Bacillota</taxon>
        <taxon>Bacilli</taxon>
        <taxon>Bacillales</taxon>
        <taxon>Bacillaceae</taxon>
        <taxon>Siminovitchia</taxon>
    </lineage>
</organism>
<dbReference type="Proteomes" id="UP000680279">
    <property type="component" value="Unassembled WGS sequence"/>
</dbReference>
<evidence type="ECO:0000313" key="2">
    <source>
        <dbReference type="Proteomes" id="UP000680279"/>
    </source>
</evidence>
<name>A0ABQ4K584_9BACI</name>
<comment type="caution">
    <text evidence="1">The sequence shown here is derived from an EMBL/GenBank/DDBJ whole genome shotgun (WGS) entry which is preliminary data.</text>
</comment>
<gene>
    <name evidence="1" type="ORF">J1TS3_20260</name>
</gene>
<reference evidence="1 2" key="1">
    <citation type="submission" date="2021-03" db="EMBL/GenBank/DDBJ databases">
        <title>Antimicrobial resistance genes in bacteria isolated from Japanese honey, and their potential for conferring macrolide and lincosamide resistance in the American foulbrood pathogen Paenibacillus larvae.</title>
        <authorList>
            <person name="Okamoto M."/>
            <person name="Kumagai M."/>
            <person name="Kanamori H."/>
            <person name="Takamatsu D."/>
        </authorList>
    </citation>
    <scope>NUCLEOTIDE SEQUENCE [LARGE SCALE GENOMIC DNA]</scope>
    <source>
        <strain evidence="1 2">J1TS3</strain>
    </source>
</reference>
<evidence type="ECO:0000313" key="1">
    <source>
        <dbReference type="EMBL" id="GIN20892.1"/>
    </source>
</evidence>
<proteinExistence type="predicted"/>